<dbReference type="EMBL" id="FNWV01000006">
    <property type="protein sequence ID" value="SEH66346.1"/>
    <property type="molecule type" value="Genomic_DNA"/>
</dbReference>
<dbReference type="Gene3D" id="3.40.1010.10">
    <property type="entry name" value="Cobalt-precorrin-4 Transmethylase, Domain 1"/>
    <property type="match status" value="1"/>
</dbReference>
<comment type="similarity">
    <text evidence="2 7">Belongs to the precorrin methyltransferase family.</text>
</comment>
<evidence type="ECO:0000256" key="3">
    <source>
        <dbReference type="ARBA" id="ARBA00022573"/>
    </source>
</evidence>
<organism evidence="9 10">
    <name type="scientific">Ruminococcus flavefaciens</name>
    <dbReference type="NCBI Taxonomy" id="1265"/>
    <lineage>
        <taxon>Bacteria</taxon>
        <taxon>Bacillati</taxon>
        <taxon>Bacillota</taxon>
        <taxon>Clostridia</taxon>
        <taxon>Eubacteriales</taxon>
        <taxon>Oscillospiraceae</taxon>
        <taxon>Ruminococcus</taxon>
    </lineage>
</organism>
<evidence type="ECO:0000313" key="9">
    <source>
        <dbReference type="EMBL" id="SEH66346.1"/>
    </source>
</evidence>
<evidence type="ECO:0000259" key="8">
    <source>
        <dbReference type="Pfam" id="PF00590"/>
    </source>
</evidence>
<keyword evidence="4 9" id="KW-0489">Methyltransferase</keyword>
<dbReference type="InterPro" id="IPR014777">
    <property type="entry name" value="4pyrrole_Mease_sub1"/>
</dbReference>
<dbReference type="SUPFAM" id="SSF53790">
    <property type="entry name" value="Tetrapyrrole methylase"/>
    <property type="match status" value="1"/>
</dbReference>
<dbReference type="OrthoDB" id="9804789at2"/>
<keyword evidence="5 9" id="KW-0808">Transferase</keyword>
<accession>A0A1H6K4J7</accession>
<dbReference type="GO" id="GO:0009236">
    <property type="term" value="P:cobalamin biosynthetic process"/>
    <property type="evidence" value="ECO:0007669"/>
    <property type="project" value="UniProtKB-UniRule"/>
</dbReference>
<dbReference type="UniPathway" id="UPA00148"/>
<dbReference type="RefSeq" id="WP_074717004.1">
    <property type="nucleotide sequence ID" value="NZ_FNWV01000006.1"/>
</dbReference>
<dbReference type="Gene3D" id="3.30.950.10">
    <property type="entry name" value="Methyltransferase, Cobalt-precorrin-4 Transmethylase, Domain 2"/>
    <property type="match status" value="1"/>
</dbReference>
<evidence type="ECO:0000256" key="5">
    <source>
        <dbReference type="ARBA" id="ARBA00022679"/>
    </source>
</evidence>
<evidence type="ECO:0000256" key="1">
    <source>
        <dbReference type="ARBA" id="ARBA00004953"/>
    </source>
</evidence>
<evidence type="ECO:0000313" key="10">
    <source>
        <dbReference type="Proteomes" id="UP000183190"/>
    </source>
</evidence>
<dbReference type="PANTHER" id="PTHR43467:SF2">
    <property type="entry name" value="COBALT-PRECORRIN-2 C(20)-METHYLTRANSFERASE"/>
    <property type="match status" value="1"/>
</dbReference>
<dbReference type="InterPro" id="IPR012382">
    <property type="entry name" value="CobI/CbiL"/>
</dbReference>
<dbReference type="GO" id="GO:0030788">
    <property type="term" value="F:precorrin-2 C20-methyltransferase activity"/>
    <property type="evidence" value="ECO:0007669"/>
    <property type="project" value="InterPro"/>
</dbReference>
<dbReference type="PANTHER" id="PTHR43467">
    <property type="entry name" value="COBALT-PRECORRIN-2 C(20)-METHYLTRANSFERASE"/>
    <property type="match status" value="1"/>
</dbReference>
<dbReference type="NCBIfam" id="TIGR01467">
    <property type="entry name" value="cobI_cbiL"/>
    <property type="match status" value="1"/>
</dbReference>
<dbReference type="Pfam" id="PF00590">
    <property type="entry name" value="TP_methylase"/>
    <property type="match status" value="1"/>
</dbReference>
<keyword evidence="6" id="KW-0949">S-adenosyl-L-methionine</keyword>
<dbReference type="GO" id="GO:0032259">
    <property type="term" value="P:methylation"/>
    <property type="evidence" value="ECO:0007669"/>
    <property type="project" value="UniProtKB-KW"/>
</dbReference>
<evidence type="ECO:0000256" key="2">
    <source>
        <dbReference type="ARBA" id="ARBA00005879"/>
    </source>
</evidence>
<dbReference type="Proteomes" id="UP000183190">
    <property type="component" value="Unassembled WGS sequence"/>
</dbReference>
<comment type="pathway">
    <text evidence="1">Cofactor biosynthesis; adenosylcobalamin biosynthesis.</text>
</comment>
<keyword evidence="3" id="KW-0169">Cobalamin biosynthesis</keyword>
<evidence type="ECO:0000256" key="4">
    <source>
        <dbReference type="ARBA" id="ARBA00022603"/>
    </source>
</evidence>
<dbReference type="InterPro" id="IPR000878">
    <property type="entry name" value="4pyrrol_Mease"/>
</dbReference>
<dbReference type="AlphaFoldDB" id="A0A1H6K4J7"/>
<protein>
    <submittedName>
        <fullName evidence="9">Precorrin-2/cobalt-factor-2 C20-methyltransferase</fullName>
    </submittedName>
</protein>
<feature type="domain" description="Tetrapyrrole methylase" evidence="8">
    <location>
        <begin position="3"/>
        <end position="208"/>
    </location>
</feature>
<dbReference type="InterPro" id="IPR006364">
    <property type="entry name" value="CobI/CbiL/CobIJ_dom"/>
</dbReference>
<reference evidence="9 10" key="1">
    <citation type="submission" date="2016-10" db="EMBL/GenBank/DDBJ databases">
        <authorList>
            <person name="de Groot N.N."/>
        </authorList>
    </citation>
    <scope>NUCLEOTIDE SEQUENCE [LARGE SCALE GENOMIC DNA]</scope>
    <source>
        <strain evidence="9 10">YAD2003</strain>
    </source>
</reference>
<gene>
    <name evidence="9" type="ORF">SAMN02910265_02029</name>
</gene>
<sequence length="233" mass="25559">MGKLYGVSVGAGDPQLITVKAVKLLESCGVLAVPRTKGENTLALSIAEQAADIKDKRIIYLDFPMTRDKKLLYENYDRIAELLCSELKENDVAVPVLGDISVYSTFSYIAERVAENGFDVEICAGVTSFCAAAAELKLPLCLGNEPLQIIPYGCENFDKLLDIRGTKVIMKTGSHSAELADILRMKGLAEHTSAAENCGLPNEKIYHSLDEANDELGYFTVFIVHDKEKRHEA</sequence>
<evidence type="ECO:0000256" key="6">
    <source>
        <dbReference type="ARBA" id="ARBA00022691"/>
    </source>
</evidence>
<dbReference type="InterPro" id="IPR035996">
    <property type="entry name" value="4pyrrol_Methylase_sf"/>
</dbReference>
<name>A0A1H6K4J7_RUMFL</name>
<dbReference type="InterPro" id="IPR014776">
    <property type="entry name" value="4pyrrole_Mease_sub2"/>
</dbReference>
<dbReference type="CDD" id="cd11645">
    <property type="entry name" value="Precorrin_2_C20_MT"/>
    <property type="match status" value="1"/>
</dbReference>
<evidence type="ECO:0000256" key="7">
    <source>
        <dbReference type="PIRNR" id="PIRNR036427"/>
    </source>
</evidence>
<proteinExistence type="inferred from homology"/>
<dbReference type="PIRSF" id="PIRSF036427">
    <property type="entry name" value="Precrrn-2_mtase"/>
    <property type="match status" value="1"/>
</dbReference>